<sequence length="130" mass="14629">MVVSSEERERCCSVTDFFQGEGSPALSSRKTIPAPPHPHHGMFSSLPLVRSTKTGWLTQLLLPGPFSGWILLSCLGFVEEREQDISRCMMELEIFSKQMEELTKLEETQLWPSSCEDAPRMDTTGPSTKH</sequence>
<protein>
    <submittedName>
        <fullName evidence="2">Uncharacterized protein</fullName>
    </submittedName>
</protein>
<organism evidence="2 3">
    <name type="scientific">Characodon lateralis</name>
    <dbReference type="NCBI Taxonomy" id="208331"/>
    <lineage>
        <taxon>Eukaryota</taxon>
        <taxon>Metazoa</taxon>
        <taxon>Chordata</taxon>
        <taxon>Craniata</taxon>
        <taxon>Vertebrata</taxon>
        <taxon>Euteleostomi</taxon>
        <taxon>Actinopterygii</taxon>
        <taxon>Neopterygii</taxon>
        <taxon>Teleostei</taxon>
        <taxon>Neoteleostei</taxon>
        <taxon>Acanthomorphata</taxon>
        <taxon>Ovalentaria</taxon>
        <taxon>Atherinomorphae</taxon>
        <taxon>Cyprinodontiformes</taxon>
        <taxon>Goodeidae</taxon>
        <taxon>Characodon</taxon>
    </lineage>
</organism>
<evidence type="ECO:0000256" key="1">
    <source>
        <dbReference type="SAM" id="MobiDB-lite"/>
    </source>
</evidence>
<gene>
    <name evidence="2" type="ORF">CHARACLAT_033130</name>
</gene>
<dbReference type="Proteomes" id="UP001352852">
    <property type="component" value="Unassembled WGS sequence"/>
</dbReference>
<proteinExistence type="predicted"/>
<dbReference type="EMBL" id="JAHUTJ010022985">
    <property type="protein sequence ID" value="MED6272702.1"/>
    <property type="molecule type" value="Genomic_DNA"/>
</dbReference>
<name>A0ABU7DC51_9TELE</name>
<keyword evidence="3" id="KW-1185">Reference proteome</keyword>
<accession>A0ABU7DC51</accession>
<reference evidence="2 3" key="1">
    <citation type="submission" date="2021-06" db="EMBL/GenBank/DDBJ databases">
        <authorList>
            <person name="Palmer J.M."/>
        </authorList>
    </citation>
    <scope>NUCLEOTIDE SEQUENCE [LARGE SCALE GENOMIC DNA]</scope>
    <source>
        <strain evidence="2 3">CL_MEX2019</strain>
        <tissue evidence="2">Muscle</tissue>
    </source>
</reference>
<evidence type="ECO:0000313" key="3">
    <source>
        <dbReference type="Proteomes" id="UP001352852"/>
    </source>
</evidence>
<comment type="caution">
    <text evidence="2">The sequence shown here is derived from an EMBL/GenBank/DDBJ whole genome shotgun (WGS) entry which is preliminary data.</text>
</comment>
<feature type="region of interest" description="Disordered" evidence="1">
    <location>
        <begin position="108"/>
        <end position="130"/>
    </location>
</feature>
<evidence type="ECO:0000313" key="2">
    <source>
        <dbReference type="EMBL" id="MED6272702.1"/>
    </source>
</evidence>
<feature type="region of interest" description="Disordered" evidence="1">
    <location>
        <begin position="21"/>
        <end position="41"/>
    </location>
</feature>